<accession>A0AAV0WMB5</accession>
<dbReference type="AlphaFoldDB" id="A0AAV0WMB5"/>
<keyword evidence="2" id="KW-1185">Reference proteome</keyword>
<dbReference type="PANTHER" id="PTHR45786:SF74">
    <property type="entry name" value="ATP-DEPENDENT DNA HELICASE"/>
    <property type="match status" value="1"/>
</dbReference>
<name>A0AAV0WMB5_9HEMI</name>
<comment type="caution">
    <text evidence="1">The sequence shown here is derived from an EMBL/GenBank/DDBJ whole genome shotgun (WGS) entry which is preliminary data.</text>
</comment>
<sequence length="156" mass="17952">MTSFRGKQVLHDKFMPTFKIQGQIYHTAGSLFPVHSSEPKFLQIYFVGNDNSEAEFRHKNIPNIDPIIVIELKKMLHLHNNLIRSFKAAIDSHENENMENLNIVIHAERVTYGNHPGRFNAPSVNEVGIVIDGQQFEKRDIVLNGRNNTLKVETYK</sequence>
<dbReference type="EMBL" id="CARXXK010000002">
    <property type="protein sequence ID" value="CAI6356963.1"/>
    <property type="molecule type" value="Genomic_DNA"/>
</dbReference>
<reference evidence="1 2" key="1">
    <citation type="submission" date="2023-01" db="EMBL/GenBank/DDBJ databases">
        <authorList>
            <person name="Whitehead M."/>
        </authorList>
    </citation>
    <scope>NUCLEOTIDE SEQUENCE [LARGE SCALE GENOMIC DNA]</scope>
</reference>
<protein>
    <submittedName>
        <fullName evidence="1">Uncharacterized protein</fullName>
    </submittedName>
</protein>
<dbReference type="Proteomes" id="UP001160148">
    <property type="component" value="Unassembled WGS sequence"/>
</dbReference>
<dbReference type="PANTHER" id="PTHR45786">
    <property type="entry name" value="DNA BINDING PROTEIN-LIKE"/>
    <property type="match status" value="1"/>
</dbReference>
<organism evidence="1 2">
    <name type="scientific">Macrosiphum euphorbiae</name>
    <name type="common">potato aphid</name>
    <dbReference type="NCBI Taxonomy" id="13131"/>
    <lineage>
        <taxon>Eukaryota</taxon>
        <taxon>Metazoa</taxon>
        <taxon>Ecdysozoa</taxon>
        <taxon>Arthropoda</taxon>
        <taxon>Hexapoda</taxon>
        <taxon>Insecta</taxon>
        <taxon>Pterygota</taxon>
        <taxon>Neoptera</taxon>
        <taxon>Paraneoptera</taxon>
        <taxon>Hemiptera</taxon>
        <taxon>Sternorrhyncha</taxon>
        <taxon>Aphidomorpha</taxon>
        <taxon>Aphidoidea</taxon>
        <taxon>Aphididae</taxon>
        <taxon>Macrosiphini</taxon>
        <taxon>Macrosiphum</taxon>
    </lineage>
</organism>
<proteinExistence type="predicted"/>
<evidence type="ECO:0000313" key="1">
    <source>
        <dbReference type="EMBL" id="CAI6356963.1"/>
    </source>
</evidence>
<evidence type="ECO:0000313" key="2">
    <source>
        <dbReference type="Proteomes" id="UP001160148"/>
    </source>
</evidence>
<gene>
    <name evidence="1" type="ORF">MEUPH1_LOCUS12640</name>
</gene>